<keyword evidence="1" id="KW-1133">Transmembrane helix</keyword>
<dbReference type="RefSeq" id="WP_165334955.1">
    <property type="nucleotide sequence ID" value="NZ_JAAKZW010000155.1"/>
</dbReference>
<proteinExistence type="predicted"/>
<dbReference type="InterPro" id="IPR024735">
    <property type="entry name" value="TcpC"/>
</dbReference>
<dbReference type="Proteomes" id="UP000481109">
    <property type="component" value="Unassembled WGS sequence"/>
</dbReference>
<dbReference type="AlphaFoldDB" id="A0A6G4XS32"/>
<feature type="transmembrane region" description="Helical" evidence="1">
    <location>
        <begin position="34"/>
        <end position="53"/>
    </location>
</feature>
<sequence length="308" mass="31450">MSPADKAREGDGSPPTAAGAVLHTMYRRVRLTRLVVLGALATGPLALTVAVMSPSSTVSAAPKPTPVKLPVAPADPSGYAEVFLAAWLRSGGKDADAQARVAQAMAPSVALPGPVADAQPVRDVHAVRSAQHRDGRWSVTVAAQYPDGTVRYFAVPVVADKSGGAFAVEEAPGRVAGPVTAEVAASAYGVSLPSDSELTRTAGEFLKAYLSGEGQVDRYLAPGLSLDGVTSAGYKEVQVQEATADIDAAAAEQVPADGTKVRLLVEVTATDASGEWPLSYELEMSTRAGRWEVAALLSGATGTGGDGS</sequence>
<keyword evidence="3" id="KW-1185">Reference proteome</keyword>
<evidence type="ECO:0000313" key="3">
    <source>
        <dbReference type="Proteomes" id="UP000481109"/>
    </source>
</evidence>
<comment type="caution">
    <text evidence="2">The sequence shown here is derived from an EMBL/GenBank/DDBJ whole genome shotgun (WGS) entry which is preliminary data.</text>
</comment>
<keyword evidence="1" id="KW-0472">Membrane</keyword>
<dbReference type="Pfam" id="PF12642">
    <property type="entry name" value="TpcC"/>
    <property type="match status" value="1"/>
</dbReference>
<protein>
    <submittedName>
        <fullName evidence="2">Conjugal transfer protein</fullName>
    </submittedName>
</protein>
<evidence type="ECO:0000313" key="2">
    <source>
        <dbReference type="EMBL" id="NGO79514.1"/>
    </source>
</evidence>
<keyword evidence="1" id="KW-0812">Transmembrane</keyword>
<dbReference type="EMBL" id="JAAKZW010000155">
    <property type="protein sequence ID" value="NGO79514.1"/>
    <property type="molecule type" value="Genomic_DNA"/>
</dbReference>
<reference evidence="2 3" key="1">
    <citation type="submission" date="2020-02" db="EMBL/GenBank/DDBJ databases">
        <title>Whole-genome analyses of novel actinobacteria.</title>
        <authorList>
            <person name="Sahin N."/>
            <person name="Tokatli A."/>
        </authorList>
    </citation>
    <scope>NUCLEOTIDE SEQUENCE [LARGE SCALE GENOMIC DNA]</scope>
    <source>
        <strain evidence="2 3">YC504</strain>
    </source>
</reference>
<accession>A0A6G4XS32</accession>
<gene>
    <name evidence="2" type="ORF">G6045_28245</name>
</gene>
<evidence type="ECO:0000256" key="1">
    <source>
        <dbReference type="SAM" id="Phobius"/>
    </source>
</evidence>
<name>A0A6G4XS32_9ACTN</name>
<organism evidence="2 3">
    <name type="scientific">Streptomyces mesophilus</name>
    <dbReference type="NCBI Taxonomy" id="1775132"/>
    <lineage>
        <taxon>Bacteria</taxon>
        <taxon>Bacillati</taxon>
        <taxon>Actinomycetota</taxon>
        <taxon>Actinomycetes</taxon>
        <taxon>Kitasatosporales</taxon>
        <taxon>Streptomycetaceae</taxon>
        <taxon>Streptomyces</taxon>
    </lineage>
</organism>